<evidence type="ECO:0000256" key="4">
    <source>
        <dbReference type="PROSITE-ProRule" id="PRU00723"/>
    </source>
</evidence>
<sequence length="467" mass="51323">MFREPHLSYTESDMTLNASRTRIGGSHDDLLLSPHSLFDCPQTEVPLNSSPPLQSTYLVWNPETRGLEYANQLSPASPLFRGRSRLLSEASTASTASTDSSGLYGDASDREDDAEDMAAPPVPPPTPFSFKGGDTPDIDSIEQSEAAPLPAAATVQYLDRPPVSSRGEAYWKGSKDNLYKTKPCKFYHTDKSCLKGDKCNFIHDEWDNVHRTPRPRAERRAAPAPLSSLGRRRSDGATREPHPDTPRPRDFPAQKKPAEEAQGMRSPNFYPITWRVIGGGVMMGGRREVCRDYMAGRCHEGIDCKYAHPGGDDEVDPLNPVHSYISPLSPVQEEPGYIPSHDLFLPQASPASSVLASPILSAPVVTARTSHFGEERRRRGRRAKKPLTIIPPPLPEEPELVAYSAHRVLDGSTLLELEVSPPLATALPDLSPDYLDVARTLVRPLSTPPSLRPKRSEIATLFAAEMP</sequence>
<dbReference type="InterPro" id="IPR000571">
    <property type="entry name" value="Znf_CCCH"/>
</dbReference>
<evidence type="ECO:0000313" key="8">
    <source>
        <dbReference type="Proteomes" id="UP000015241"/>
    </source>
</evidence>
<dbReference type="EMBL" id="KE504187">
    <property type="protein sequence ID" value="EPS96553.1"/>
    <property type="molecule type" value="Genomic_DNA"/>
</dbReference>
<reference evidence="7 8" key="1">
    <citation type="journal article" date="2012" name="Science">
        <title>The Paleozoic origin of enzymatic lignin decomposition reconstructed from 31 fungal genomes.</title>
        <authorList>
            <person name="Floudas D."/>
            <person name="Binder M."/>
            <person name="Riley R."/>
            <person name="Barry K."/>
            <person name="Blanchette R.A."/>
            <person name="Henrissat B."/>
            <person name="Martinez A.T."/>
            <person name="Otillar R."/>
            <person name="Spatafora J.W."/>
            <person name="Yadav J.S."/>
            <person name="Aerts A."/>
            <person name="Benoit I."/>
            <person name="Boyd A."/>
            <person name="Carlson A."/>
            <person name="Copeland A."/>
            <person name="Coutinho P.M."/>
            <person name="de Vries R.P."/>
            <person name="Ferreira P."/>
            <person name="Findley K."/>
            <person name="Foster B."/>
            <person name="Gaskell J."/>
            <person name="Glotzer D."/>
            <person name="Gorecki P."/>
            <person name="Heitman J."/>
            <person name="Hesse C."/>
            <person name="Hori C."/>
            <person name="Igarashi K."/>
            <person name="Jurgens J.A."/>
            <person name="Kallen N."/>
            <person name="Kersten P."/>
            <person name="Kohler A."/>
            <person name="Kuees U."/>
            <person name="Kumar T.K.A."/>
            <person name="Kuo A."/>
            <person name="LaButti K."/>
            <person name="Larrondo L.F."/>
            <person name="Lindquist E."/>
            <person name="Ling A."/>
            <person name="Lombard V."/>
            <person name="Lucas S."/>
            <person name="Lundell T."/>
            <person name="Martin R."/>
            <person name="McLaughlin D.J."/>
            <person name="Morgenstern I."/>
            <person name="Morin E."/>
            <person name="Murat C."/>
            <person name="Nagy L.G."/>
            <person name="Nolan M."/>
            <person name="Ohm R.A."/>
            <person name="Patyshakuliyeva A."/>
            <person name="Rokas A."/>
            <person name="Ruiz-Duenas F.J."/>
            <person name="Sabat G."/>
            <person name="Salamov A."/>
            <person name="Samejima M."/>
            <person name="Schmutz J."/>
            <person name="Slot J.C."/>
            <person name="St John F."/>
            <person name="Stenlid J."/>
            <person name="Sun H."/>
            <person name="Sun S."/>
            <person name="Syed K."/>
            <person name="Tsang A."/>
            <person name="Wiebenga A."/>
            <person name="Young D."/>
            <person name="Pisabarro A."/>
            <person name="Eastwood D.C."/>
            <person name="Martin F."/>
            <person name="Cullen D."/>
            <person name="Grigoriev I.V."/>
            <person name="Hibbett D.S."/>
        </authorList>
    </citation>
    <scope>NUCLEOTIDE SEQUENCE</scope>
    <source>
        <strain evidence="8">FP-58527</strain>
    </source>
</reference>
<dbReference type="AlphaFoldDB" id="S8DZK1"/>
<feature type="region of interest" description="Disordered" evidence="5">
    <location>
        <begin position="89"/>
        <end position="140"/>
    </location>
</feature>
<evidence type="ECO:0000256" key="1">
    <source>
        <dbReference type="ARBA" id="ARBA00022723"/>
    </source>
</evidence>
<feature type="compositionally biased region" description="Basic and acidic residues" evidence="5">
    <location>
        <begin position="212"/>
        <end position="221"/>
    </location>
</feature>
<dbReference type="eggNOG" id="ENOG502SVVT">
    <property type="taxonomic scope" value="Eukaryota"/>
</dbReference>
<feature type="domain" description="C3H1-type" evidence="6">
    <location>
        <begin position="178"/>
        <end position="206"/>
    </location>
</feature>
<keyword evidence="8" id="KW-1185">Reference proteome</keyword>
<feature type="compositionally biased region" description="Low complexity" evidence="5">
    <location>
        <begin position="89"/>
        <end position="103"/>
    </location>
</feature>
<dbReference type="InParanoid" id="S8DZK1"/>
<dbReference type="GO" id="GO:0008270">
    <property type="term" value="F:zinc ion binding"/>
    <property type="evidence" value="ECO:0007669"/>
    <property type="project" value="UniProtKB-KW"/>
</dbReference>
<dbReference type="Gene3D" id="4.10.1000.10">
    <property type="entry name" value="Zinc finger, CCCH-type"/>
    <property type="match status" value="1"/>
</dbReference>
<evidence type="ECO:0000256" key="3">
    <source>
        <dbReference type="ARBA" id="ARBA00022833"/>
    </source>
</evidence>
<protein>
    <recommendedName>
        <fullName evidence="6">C3H1-type domain-containing protein</fullName>
    </recommendedName>
</protein>
<dbReference type="STRING" id="743788.S8DZK1"/>
<feature type="zinc finger region" description="C3H1-type" evidence="4">
    <location>
        <begin position="178"/>
        <end position="206"/>
    </location>
</feature>
<keyword evidence="3 4" id="KW-0862">Zinc</keyword>
<evidence type="ECO:0000259" key="6">
    <source>
        <dbReference type="PROSITE" id="PS50103"/>
    </source>
</evidence>
<evidence type="ECO:0000256" key="5">
    <source>
        <dbReference type="SAM" id="MobiDB-lite"/>
    </source>
</evidence>
<dbReference type="Proteomes" id="UP000015241">
    <property type="component" value="Unassembled WGS sequence"/>
</dbReference>
<feature type="region of interest" description="Disordered" evidence="5">
    <location>
        <begin position="371"/>
        <end position="391"/>
    </location>
</feature>
<dbReference type="Gene3D" id="3.30.1370.210">
    <property type="match status" value="1"/>
</dbReference>
<dbReference type="OrthoDB" id="411372at2759"/>
<feature type="region of interest" description="Disordered" evidence="5">
    <location>
        <begin position="212"/>
        <end position="264"/>
    </location>
</feature>
<evidence type="ECO:0000313" key="7">
    <source>
        <dbReference type="EMBL" id="EPS96553.1"/>
    </source>
</evidence>
<dbReference type="InterPro" id="IPR036855">
    <property type="entry name" value="Znf_CCCH_sf"/>
</dbReference>
<dbReference type="Pfam" id="PF00642">
    <property type="entry name" value="zf-CCCH"/>
    <property type="match status" value="2"/>
</dbReference>
<keyword evidence="1 4" id="KW-0479">Metal-binding</keyword>
<dbReference type="HOGENOM" id="CLU_585308_0_0_1"/>
<gene>
    <name evidence="7" type="ORF">FOMPIDRAFT_1053195</name>
</gene>
<evidence type="ECO:0000256" key="2">
    <source>
        <dbReference type="ARBA" id="ARBA00022771"/>
    </source>
</evidence>
<dbReference type="PROSITE" id="PS50103">
    <property type="entry name" value="ZF_C3H1"/>
    <property type="match status" value="2"/>
</dbReference>
<feature type="domain" description="C3H1-type" evidence="6">
    <location>
        <begin position="284"/>
        <end position="311"/>
    </location>
</feature>
<keyword evidence="2 4" id="KW-0863">Zinc-finger</keyword>
<organism evidence="7 8">
    <name type="scientific">Fomitopsis schrenkii</name>
    <name type="common">Brown rot fungus</name>
    <dbReference type="NCBI Taxonomy" id="2126942"/>
    <lineage>
        <taxon>Eukaryota</taxon>
        <taxon>Fungi</taxon>
        <taxon>Dikarya</taxon>
        <taxon>Basidiomycota</taxon>
        <taxon>Agaricomycotina</taxon>
        <taxon>Agaricomycetes</taxon>
        <taxon>Polyporales</taxon>
        <taxon>Fomitopsis</taxon>
    </lineage>
</organism>
<accession>S8DZK1</accession>
<name>S8DZK1_FOMSC</name>
<proteinExistence type="predicted"/>
<feature type="compositionally biased region" description="Basic and acidic residues" evidence="5">
    <location>
        <begin position="232"/>
        <end position="259"/>
    </location>
</feature>
<feature type="zinc finger region" description="C3H1-type" evidence="4">
    <location>
        <begin position="284"/>
        <end position="311"/>
    </location>
</feature>
<dbReference type="SUPFAM" id="SSF90229">
    <property type="entry name" value="CCCH zinc finger"/>
    <property type="match status" value="1"/>
</dbReference>
<dbReference type="SMART" id="SM00356">
    <property type="entry name" value="ZnF_C3H1"/>
    <property type="match status" value="2"/>
</dbReference>